<feature type="region of interest" description="Disordered" evidence="1">
    <location>
        <begin position="1"/>
        <end position="20"/>
    </location>
</feature>
<dbReference type="AlphaFoldDB" id="A0A4D9E3V4"/>
<reference evidence="2 3" key="1">
    <citation type="submission" date="2019-04" db="EMBL/GenBank/DDBJ databases">
        <title>Draft genome of the big-headed turtle Platysternon megacephalum.</title>
        <authorList>
            <person name="Gong S."/>
        </authorList>
    </citation>
    <scope>NUCLEOTIDE SEQUENCE [LARGE SCALE GENOMIC DNA]</scope>
    <source>
        <strain evidence="2">DO16091913</strain>
        <tissue evidence="2">Muscle</tissue>
    </source>
</reference>
<protein>
    <submittedName>
        <fullName evidence="2">WD repeat-containing protein 73</fullName>
    </submittedName>
</protein>
<comment type="caution">
    <text evidence="2">The sequence shown here is derived from an EMBL/GenBank/DDBJ whole genome shotgun (WGS) entry which is preliminary data.</text>
</comment>
<evidence type="ECO:0000313" key="3">
    <source>
        <dbReference type="Proteomes" id="UP000297703"/>
    </source>
</evidence>
<proteinExistence type="predicted"/>
<evidence type="ECO:0000313" key="2">
    <source>
        <dbReference type="EMBL" id="TFK03125.1"/>
    </source>
</evidence>
<sequence length="101" mass="10987">MGCGWDNAANTPRCQDSHESKWLAPPQLCLSLWPRKITQKAEHRLVHHLHHSLLHLDCPGGELTCRADEVTAQGGQTTGFSSQLLVIPSVAAENPSALSKV</sequence>
<reference evidence="2 3" key="2">
    <citation type="submission" date="2019-04" db="EMBL/GenBank/DDBJ databases">
        <title>The genome sequence of big-headed turtle.</title>
        <authorList>
            <person name="Gong S."/>
        </authorList>
    </citation>
    <scope>NUCLEOTIDE SEQUENCE [LARGE SCALE GENOMIC DNA]</scope>
    <source>
        <strain evidence="2">DO16091913</strain>
        <tissue evidence="2">Muscle</tissue>
    </source>
</reference>
<organism evidence="2 3">
    <name type="scientific">Platysternon megacephalum</name>
    <name type="common">big-headed turtle</name>
    <dbReference type="NCBI Taxonomy" id="55544"/>
    <lineage>
        <taxon>Eukaryota</taxon>
        <taxon>Metazoa</taxon>
        <taxon>Chordata</taxon>
        <taxon>Craniata</taxon>
        <taxon>Vertebrata</taxon>
        <taxon>Euteleostomi</taxon>
        <taxon>Archelosauria</taxon>
        <taxon>Testudinata</taxon>
        <taxon>Testudines</taxon>
        <taxon>Cryptodira</taxon>
        <taxon>Durocryptodira</taxon>
        <taxon>Testudinoidea</taxon>
        <taxon>Platysternidae</taxon>
        <taxon>Platysternon</taxon>
    </lineage>
</organism>
<name>A0A4D9E3V4_9SAUR</name>
<evidence type="ECO:0000256" key="1">
    <source>
        <dbReference type="SAM" id="MobiDB-lite"/>
    </source>
</evidence>
<accession>A0A4D9E3V4</accession>
<dbReference type="EMBL" id="QXTE01000167">
    <property type="protein sequence ID" value="TFK03125.1"/>
    <property type="molecule type" value="Genomic_DNA"/>
</dbReference>
<gene>
    <name evidence="2" type="ORF">DR999_PMT14529</name>
</gene>
<dbReference type="Proteomes" id="UP000297703">
    <property type="component" value="Unassembled WGS sequence"/>
</dbReference>
<keyword evidence="3" id="KW-1185">Reference proteome</keyword>